<evidence type="ECO:0000313" key="4">
    <source>
        <dbReference type="Proteomes" id="UP000181897"/>
    </source>
</evidence>
<dbReference type="PANTHER" id="PTHR43201:SF32">
    <property type="entry name" value="2-SUCCINYLBENZOATE--COA LIGASE, CHLOROPLASTIC_PEROXISOMAL"/>
    <property type="match status" value="1"/>
</dbReference>
<dbReference type="Gene3D" id="3.40.50.12780">
    <property type="entry name" value="N-terminal domain of ligase-like"/>
    <property type="match status" value="1"/>
</dbReference>
<protein>
    <submittedName>
        <fullName evidence="3">Cyclohexanecarboxylate-CoA ligase</fullName>
    </submittedName>
</protein>
<dbReference type="Pfam" id="PF00501">
    <property type="entry name" value="AMP-binding"/>
    <property type="match status" value="1"/>
</dbReference>
<gene>
    <name evidence="3" type="ORF">BOO69_11335</name>
</gene>
<evidence type="ECO:0000259" key="2">
    <source>
        <dbReference type="Pfam" id="PF13193"/>
    </source>
</evidence>
<dbReference type="InterPro" id="IPR042099">
    <property type="entry name" value="ANL_N_sf"/>
</dbReference>
<sequence length="544" mass="58777">MKENLTSVEPSADRIARFREAGIWRNRTIADDIREIASASPDKVLWVEGDTRLTAGAALKQAEALASNLHDMGLRAGDVVSFQLPNWTETVVLDIACVLLGLVVNPVVPIYRNAELALILADCEAKALFIPEKFRSIDYAGMVADLRPDLPALEHVVVVRGTPRDGMLSFDALLEPAGNDVAWPEQRPEAAKMILYTSGTTGRPKGVLHSHETVARALLACFDHWGLAPDDWTLMPSPVTHVTGFSYGIEWPLTQRTRTVFMDQWDADRAVGIIDTYGVASTIGATPFLAELVGAAERAGSRLPSLRIFGCGGAAVPPGLIRKANKTFANTCAFRVYGSTEVPVVTLGYMGDRNAELASDTDGEVVDYEVKLVDDAGHSVSEGEGEVLARGPAQFLGYLRPEDREGAFSADGYFLTGDIGRRVDHAGLLITGRKKDLIIRGGENLSAKEIEDAMHQHDAVTEAAVVSMPHDRLGETVCAYVIPAGDARPDVPAFAAFLGELGLARQKCPERVEYVDDLPRTASGKVRKDILRKRISQQVAGPGS</sequence>
<dbReference type="EMBL" id="CP018076">
    <property type="protein sequence ID" value="APE45440.1"/>
    <property type="molecule type" value="Genomic_DNA"/>
</dbReference>
<dbReference type="Pfam" id="PF13193">
    <property type="entry name" value="AMP-binding_C"/>
    <property type="match status" value="1"/>
</dbReference>
<dbReference type="Proteomes" id="UP000181897">
    <property type="component" value="Chromosome"/>
</dbReference>
<dbReference type="InterPro" id="IPR045851">
    <property type="entry name" value="AMP-bd_C_sf"/>
</dbReference>
<evidence type="ECO:0000313" key="3">
    <source>
        <dbReference type="EMBL" id="APE45440.1"/>
    </source>
</evidence>
<dbReference type="PANTHER" id="PTHR43201">
    <property type="entry name" value="ACYL-COA SYNTHETASE"/>
    <property type="match status" value="1"/>
</dbReference>
<dbReference type="Gene3D" id="3.30.300.30">
    <property type="match status" value="1"/>
</dbReference>
<keyword evidence="3" id="KW-0436">Ligase</keyword>
<accession>A0A1J0WMP1</accession>
<dbReference type="KEGG" id="suam:BOO69_11335"/>
<dbReference type="AlphaFoldDB" id="A0A1J0WMP1"/>
<proteinExistence type="predicted"/>
<reference evidence="3 4" key="1">
    <citation type="submission" date="2016-11" db="EMBL/GenBank/DDBJ databases">
        <title>Complete genome sequence of Sulfitobacter sp. AM1-D1, a toxic bacteria associated with marine dinoflagellate Alexandrium minutum in East China Sea.</title>
        <authorList>
            <person name="Yang Q."/>
            <person name="Zhang X."/>
            <person name="Tian X."/>
        </authorList>
    </citation>
    <scope>NUCLEOTIDE SEQUENCE [LARGE SCALE GENOMIC DNA]</scope>
    <source>
        <strain evidence="3 4">AM1-D1</strain>
    </source>
</reference>
<dbReference type="STRING" id="1917485.BOO69_11335"/>
<name>A0A1J0WMP1_9RHOB</name>
<dbReference type="GO" id="GO:0006631">
    <property type="term" value="P:fatty acid metabolic process"/>
    <property type="evidence" value="ECO:0007669"/>
    <property type="project" value="TreeGrafter"/>
</dbReference>
<dbReference type="InterPro" id="IPR020845">
    <property type="entry name" value="AMP-binding_CS"/>
</dbReference>
<dbReference type="PROSITE" id="PS00455">
    <property type="entry name" value="AMP_BINDING"/>
    <property type="match status" value="1"/>
</dbReference>
<feature type="domain" description="AMP-binding enzyme C-terminal" evidence="2">
    <location>
        <begin position="449"/>
        <end position="525"/>
    </location>
</feature>
<keyword evidence="4" id="KW-1185">Reference proteome</keyword>
<dbReference type="GO" id="GO:0031956">
    <property type="term" value="F:medium-chain fatty acid-CoA ligase activity"/>
    <property type="evidence" value="ECO:0007669"/>
    <property type="project" value="TreeGrafter"/>
</dbReference>
<evidence type="ECO:0000259" key="1">
    <source>
        <dbReference type="Pfam" id="PF00501"/>
    </source>
</evidence>
<dbReference type="InterPro" id="IPR000873">
    <property type="entry name" value="AMP-dep_synth/lig_dom"/>
</dbReference>
<organism evidence="3 4">
    <name type="scientific">Sulfitobacter alexandrii</name>
    <dbReference type="NCBI Taxonomy" id="1917485"/>
    <lineage>
        <taxon>Bacteria</taxon>
        <taxon>Pseudomonadati</taxon>
        <taxon>Pseudomonadota</taxon>
        <taxon>Alphaproteobacteria</taxon>
        <taxon>Rhodobacterales</taxon>
        <taxon>Roseobacteraceae</taxon>
        <taxon>Sulfitobacter</taxon>
    </lineage>
</organism>
<dbReference type="InterPro" id="IPR025110">
    <property type="entry name" value="AMP-bd_C"/>
</dbReference>
<feature type="domain" description="AMP-dependent synthetase/ligase" evidence="1">
    <location>
        <begin position="35"/>
        <end position="399"/>
    </location>
</feature>
<dbReference type="SUPFAM" id="SSF56801">
    <property type="entry name" value="Acetyl-CoA synthetase-like"/>
    <property type="match status" value="1"/>
</dbReference>